<keyword evidence="2" id="KW-0812">Transmembrane</keyword>
<sequence length="340" mass="40662">MNLQHLFFTLPHVFNTQYYYLCIIYIYTVTLGWIRSKILNPLNNYIDLYLKCEPPYTQWLHIYCMNVSFCETMSGIDKTFYGSDEIYYIPFIEDFSIFVNNHYQEFCLEKIQTPKYESDTKQIPSILETLVVTKNNGLYTFRSLPQNFKKNPIQQPYNYGETLSNIEFVYITYSHPSMNQSIQLSIPSEYYIVGNELFTPAFIQRELELQKEYYVFDSNYSIEILDHECEQQILKYTDYIVIQPDSYELKTFTNLDMNFIVQDNLNEIQSDSEKSNNQNNEELSDKIKESTEKKDELEEHDEEFDLIKSTDNYSLNSDDSMYGNGYLNWFPFFSWMKKTQ</sequence>
<evidence type="ECO:0000313" key="3">
    <source>
        <dbReference type="EMBL" id="QHT05294.1"/>
    </source>
</evidence>
<keyword evidence="2" id="KW-1133">Transmembrane helix</keyword>
<keyword evidence="2" id="KW-0472">Membrane</keyword>
<protein>
    <submittedName>
        <fullName evidence="3">Uncharacterized protein</fullName>
    </submittedName>
</protein>
<feature type="region of interest" description="Disordered" evidence="1">
    <location>
        <begin position="270"/>
        <end position="303"/>
    </location>
</feature>
<organism evidence="3">
    <name type="scientific">viral metagenome</name>
    <dbReference type="NCBI Taxonomy" id="1070528"/>
    <lineage>
        <taxon>unclassified sequences</taxon>
        <taxon>metagenomes</taxon>
        <taxon>organismal metagenomes</taxon>
    </lineage>
</organism>
<dbReference type="EMBL" id="MN739452">
    <property type="protein sequence ID" value="QHT05294.1"/>
    <property type="molecule type" value="Genomic_DNA"/>
</dbReference>
<reference evidence="3" key="1">
    <citation type="journal article" date="2020" name="Nature">
        <title>Giant virus diversity and host interactions through global metagenomics.</title>
        <authorList>
            <person name="Schulz F."/>
            <person name="Roux S."/>
            <person name="Paez-Espino D."/>
            <person name="Jungbluth S."/>
            <person name="Walsh D.A."/>
            <person name="Denef V.J."/>
            <person name="McMahon K.D."/>
            <person name="Konstantinidis K.T."/>
            <person name="Eloe-Fadrosh E.A."/>
            <person name="Kyrpides N.C."/>
            <person name="Woyke T."/>
        </authorList>
    </citation>
    <scope>NUCLEOTIDE SEQUENCE</scope>
    <source>
        <strain evidence="3">GVMAG-M-3300021375-17</strain>
    </source>
</reference>
<evidence type="ECO:0000256" key="2">
    <source>
        <dbReference type="SAM" id="Phobius"/>
    </source>
</evidence>
<feature type="compositionally biased region" description="Polar residues" evidence="1">
    <location>
        <begin position="270"/>
        <end position="281"/>
    </location>
</feature>
<proteinExistence type="predicted"/>
<feature type="transmembrane region" description="Helical" evidence="2">
    <location>
        <begin position="17"/>
        <end position="34"/>
    </location>
</feature>
<feature type="compositionally biased region" description="Basic and acidic residues" evidence="1">
    <location>
        <begin position="283"/>
        <end position="297"/>
    </location>
</feature>
<accession>A0A6C0CNN8</accession>
<dbReference type="AlphaFoldDB" id="A0A6C0CNN8"/>
<evidence type="ECO:0000256" key="1">
    <source>
        <dbReference type="SAM" id="MobiDB-lite"/>
    </source>
</evidence>
<name>A0A6C0CNN8_9ZZZZ</name>